<reference evidence="2 3" key="1">
    <citation type="journal article" date="2011" name="BMC Genomics">
        <title>Complete genome sequence of Corynebacterium variabile DSM 44702 isolated from the surface of smear-ripened cheeses and insights into cheese ripening and flavor generation.</title>
        <authorList>
            <person name="Schroeder J."/>
            <person name="Maus I."/>
            <person name="Trost E."/>
            <person name="Tauch A."/>
        </authorList>
    </citation>
    <scope>NUCLEOTIDE SEQUENCE [LARGE SCALE GENOMIC DNA]</scope>
    <source>
        <strain evidence="3">DSM 44702 / JCM 12073 / NCIMB 30131</strain>
    </source>
</reference>
<accession>G0HB61</accession>
<organism evidence="2 3">
    <name type="scientific">Corynebacterium variabile (strain DSM 44702 / CIP 107183 / JCM 12073 / NCIMB 30131)</name>
    <name type="common">Corynebacterium mooreparkense</name>
    <dbReference type="NCBI Taxonomy" id="858619"/>
    <lineage>
        <taxon>Bacteria</taxon>
        <taxon>Bacillati</taxon>
        <taxon>Actinomycetota</taxon>
        <taxon>Actinomycetes</taxon>
        <taxon>Mycobacteriales</taxon>
        <taxon>Corynebacteriaceae</taxon>
        <taxon>Corynebacterium</taxon>
    </lineage>
</organism>
<proteinExistence type="predicted"/>
<dbReference type="KEGG" id="cva:CVAR_3066"/>
<sequence>MASTPPDGKRGRTCVPSCGAGGRLRLPPRRPRGWRPSGLPRMLLRVPRSGSWLCGVTSIYLTLFATVAMCATMVVFRGAATPPPTRGETVQTIHRTCECETVPDRNPDLPDRRIPNPVCGVHADRDDMDPADYDQPETLDLFGVAWSYQQTEWVEADGIDDITGEPYLEDGAA</sequence>
<name>G0HB61_CORVD</name>
<keyword evidence="1" id="KW-0812">Transmembrane</keyword>
<dbReference type="AlphaFoldDB" id="G0HB61"/>
<dbReference type="STRING" id="858619.CVAR_3066"/>
<evidence type="ECO:0000256" key="1">
    <source>
        <dbReference type="SAM" id="Phobius"/>
    </source>
</evidence>
<feature type="transmembrane region" description="Helical" evidence="1">
    <location>
        <begin position="50"/>
        <end position="76"/>
    </location>
</feature>
<evidence type="ECO:0000313" key="3">
    <source>
        <dbReference type="Proteomes" id="UP000006659"/>
    </source>
</evidence>
<dbReference type="HOGENOM" id="CLU_1545045_0_0_11"/>
<dbReference type="EMBL" id="CP002917">
    <property type="protein sequence ID" value="AEK36186.1"/>
    <property type="molecule type" value="Genomic_DNA"/>
</dbReference>
<keyword evidence="1" id="KW-0472">Membrane</keyword>
<protein>
    <submittedName>
        <fullName evidence="2">Uncharacterized protein</fullName>
    </submittedName>
</protein>
<keyword evidence="1" id="KW-1133">Transmembrane helix</keyword>
<gene>
    <name evidence="2" type="ordered locus">CVAR_3066</name>
</gene>
<evidence type="ECO:0000313" key="2">
    <source>
        <dbReference type="EMBL" id="AEK36186.1"/>
    </source>
</evidence>
<dbReference type="Proteomes" id="UP000006659">
    <property type="component" value="Chromosome"/>
</dbReference>